<proteinExistence type="predicted"/>
<evidence type="ECO:0000313" key="2">
    <source>
        <dbReference type="Proteomes" id="UP000008698"/>
    </source>
</evidence>
<evidence type="ECO:0000313" key="1">
    <source>
        <dbReference type="EMBL" id="EEY23114.1"/>
    </source>
</evidence>
<feature type="non-terminal residue" evidence="1">
    <location>
        <position position="1"/>
    </location>
</feature>
<name>C9SWE9_VERA1</name>
<dbReference type="KEGG" id="val:VDBG_09224"/>
<protein>
    <submittedName>
        <fullName evidence="1">Uncharacterized protein</fullName>
    </submittedName>
</protein>
<dbReference type="GeneID" id="9529089"/>
<sequence length="134" mass="15374">FHTNKEQQAPACDNLCSTQVVQTSVNRTRQVLDDGTYTHRLHHCYSLDWLNHHSSPRVYFAIVSSEKFSKKNQRSHGYSFYERLLSRIHCGQSYTPQLAATRLSISTTGTPTQIGDGTYILQHLSSRRYRHGCS</sequence>
<dbReference type="OrthoDB" id="10480400at2759"/>
<dbReference type="Proteomes" id="UP000008698">
    <property type="component" value="Unassembled WGS sequence"/>
</dbReference>
<reference evidence="2" key="1">
    <citation type="journal article" date="2011" name="PLoS Pathog.">
        <title>Comparative genomics yields insights into niche adaptation of plant vascular wilt pathogens.</title>
        <authorList>
            <person name="Klosterman S.J."/>
            <person name="Subbarao K.V."/>
            <person name="Kang S."/>
            <person name="Veronese P."/>
            <person name="Gold S.E."/>
            <person name="Thomma B.P.H.J."/>
            <person name="Chen Z."/>
            <person name="Henrissat B."/>
            <person name="Lee Y.-H."/>
            <person name="Park J."/>
            <person name="Garcia-Pedrajas M.D."/>
            <person name="Barbara D.J."/>
            <person name="Anchieta A."/>
            <person name="de Jonge R."/>
            <person name="Santhanam P."/>
            <person name="Maruthachalam K."/>
            <person name="Atallah Z."/>
            <person name="Amyotte S.G."/>
            <person name="Paz Z."/>
            <person name="Inderbitzin P."/>
            <person name="Hayes R.J."/>
            <person name="Heiman D.I."/>
            <person name="Young S."/>
            <person name="Zeng Q."/>
            <person name="Engels R."/>
            <person name="Galagan J."/>
            <person name="Cuomo C.A."/>
            <person name="Dobinson K.F."/>
            <person name="Ma L.-J."/>
        </authorList>
    </citation>
    <scope>NUCLEOTIDE SEQUENCE [LARGE SCALE GENOMIC DNA]</scope>
    <source>
        <strain evidence="2">VaMs.102 / ATCC MYA-4576 / FGSC 10136</strain>
    </source>
</reference>
<dbReference type="HOGENOM" id="CLU_1901352_0_0_1"/>
<dbReference type="eggNOG" id="ENOG502TBKM">
    <property type="taxonomic scope" value="Eukaryota"/>
</dbReference>
<accession>C9SWE9</accession>
<keyword evidence="2" id="KW-1185">Reference proteome</keyword>
<gene>
    <name evidence="1" type="ORF">VDBG_09224</name>
</gene>
<dbReference type="RefSeq" id="XP_003000729.1">
    <property type="nucleotide sequence ID" value="XM_003000683.1"/>
</dbReference>
<dbReference type="AlphaFoldDB" id="C9SWE9"/>
<organism evidence="2">
    <name type="scientific">Verticillium alfalfae (strain VaMs.102 / ATCC MYA-4576 / FGSC 10136)</name>
    <name type="common">Verticillium wilt of alfalfa</name>
    <name type="synonym">Verticillium albo-atrum</name>
    <dbReference type="NCBI Taxonomy" id="526221"/>
    <lineage>
        <taxon>Eukaryota</taxon>
        <taxon>Fungi</taxon>
        <taxon>Dikarya</taxon>
        <taxon>Ascomycota</taxon>
        <taxon>Pezizomycotina</taxon>
        <taxon>Sordariomycetes</taxon>
        <taxon>Hypocreomycetidae</taxon>
        <taxon>Glomerellales</taxon>
        <taxon>Plectosphaerellaceae</taxon>
        <taxon>Verticillium</taxon>
    </lineage>
</organism>
<dbReference type="EMBL" id="DS985227">
    <property type="protein sequence ID" value="EEY23114.1"/>
    <property type="molecule type" value="Genomic_DNA"/>
</dbReference>